<dbReference type="RefSeq" id="WP_277519518.1">
    <property type="nucleotide sequence ID" value="NZ_JAMQOT010000001.1"/>
</dbReference>
<proteinExistence type="predicted"/>
<reference evidence="1" key="1">
    <citation type="submission" date="2022-06" db="EMBL/GenBank/DDBJ databases">
        <title>Natrinema sp. a new haloarchaeum isolate from saline soil.</title>
        <authorList>
            <person name="Strakova D."/>
            <person name="Galisteo C."/>
            <person name="Sanchez-Porro C."/>
            <person name="Ventosa A."/>
        </authorList>
    </citation>
    <scope>NUCLEOTIDE SEQUENCE</scope>
    <source>
        <strain evidence="1">S1CR25-10</strain>
    </source>
</reference>
<dbReference type="EMBL" id="JAMQOT010000001">
    <property type="protein sequence ID" value="MDF9744059.1"/>
    <property type="molecule type" value="Genomic_DNA"/>
</dbReference>
<comment type="caution">
    <text evidence="1">The sequence shown here is derived from an EMBL/GenBank/DDBJ whole genome shotgun (WGS) entry which is preliminary data.</text>
</comment>
<keyword evidence="2" id="KW-1185">Reference proteome</keyword>
<evidence type="ECO:0000313" key="1">
    <source>
        <dbReference type="EMBL" id="MDF9744059.1"/>
    </source>
</evidence>
<accession>A0A9Q4PZE4</accession>
<dbReference type="Proteomes" id="UP001154061">
    <property type="component" value="Unassembled WGS sequence"/>
</dbReference>
<evidence type="ECO:0000313" key="2">
    <source>
        <dbReference type="Proteomes" id="UP001154061"/>
    </source>
</evidence>
<protein>
    <submittedName>
        <fullName evidence="1">Uncharacterized protein</fullName>
    </submittedName>
</protein>
<name>A0A9Q4PZE4_9EURY</name>
<sequence length="128" mass="14323">MTDRELVVTVEDVSASYDHAGRLEAVELRLSYETTHETSVGKKKVTYGAPWFRFDVDGDGVARLERLESHSHDRAHAEFDGARVTDFRAIPAAVEIVEEIGDVERVESVATSVEERIGEIETVEFEAE</sequence>
<organism evidence="1 2">
    <name type="scientific">Natrinema salsiterrestre</name>
    <dbReference type="NCBI Taxonomy" id="2950540"/>
    <lineage>
        <taxon>Archaea</taxon>
        <taxon>Methanobacteriati</taxon>
        <taxon>Methanobacteriota</taxon>
        <taxon>Stenosarchaea group</taxon>
        <taxon>Halobacteria</taxon>
        <taxon>Halobacteriales</taxon>
        <taxon>Natrialbaceae</taxon>
        <taxon>Natrinema</taxon>
    </lineage>
</organism>
<dbReference type="AlphaFoldDB" id="A0A9Q4PZE4"/>
<gene>
    <name evidence="1" type="ORF">NDI89_00525</name>
</gene>